<proteinExistence type="predicted"/>
<dbReference type="EMBL" id="JARKIE010000073">
    <property type="protein sequence ID" value="KAJ7689327.1"/>
    <property type="molecule type" value="Genomic_DNA"/>
</dbReference>
<accession>A0AAD7GDB9</accession>
<protein>
    <submittedName>
        <fullName evidence="1">Uncharacterized protein</fullName>
    </submittedName>
</protein>
<keyword evidence="2" id="KW-1185">Reference proteome</keyword>
<evidence type="ECO:0000313" key="2">
    <source>
        <dbReference type="Proteomes" id="UP001221757"/>
    </source>
</evidence>
<name>A0AAD7GDB9_MYCRO</name>
<reference evidence="1" key="1">
    <citation type="submission" date="2023-03" db="EMBL/GenBank/DDBJ databases">
        <title>Massive genome expansion in bonnet fungi (Mycena s.s.) driven by repeated elements and novel gene families across ecological guilds.</title>
        <authorList>
            <consortium name="Lawrence Berkeley National Laboratory"/>
            <person name="Harder C.B."/>
            <person name="Miyauchi S."/>
            <person name="Viragh M."/>
            <person name="Kuo A."/>
            <person name="Thoen E."/>
            <person name="Andreopoulos B."/>
            <person name="Lu D."/>
            <person name="Skrede I."/>
            <person name="Drula E."/>
            <person name="Henrissat B."/>
            <person name="Morin E."/>
            <person name="Kohler A."/>
            <person name="Barry K."/>
            <person name="LaButti K."/>
            <person name="Morin E."/>
            <person name="Salamov A."/>
            <person name="Lipzen A."/>
            <person name="Mereny Z."/>
            <person name="Hegedus B."/>
            <person name="Baldrian P."/>
            <person name="Stursova M."/>
            <person name="Weitz H."/>
            <person name="Taylor A."/>
            <person name="Grigoriev I.V."/>
            <person name="Nagy L.G."/>
            <person name="Martin F."/>
            <person name="Kauserud H."/>
        </authorList>
    </citation>
    <scope>NUCLEOTIDE SEQUENCE</scope>
    <source>
        <strain evidence="1">CBHHK067</strain>
    </source>
</reference>
<gene>
    <name evidence="1" type="ORF">B0H17DRAFT_1202439</name>
</gene>
<organism evidence="1 2">
    <name type="scientific">Mycena rosella</name>
    <name type="common">Pink bonnet</name>
    <name type="synonym">Agaricus rosellus</name>
    <dbReference type="NCBI Taxonomy" id="1033263"/>
    <lineage>
        <taxon>Eukaryota</taxon>
        <taxon>Fungi</taxon>
        <taxon>Dikarya</taxon>
        <taxon>Basidiomycota</taxon>
        <taxon>Agaricomycotina</taxon>
        <taxon>Agaricomycetes</taxon>
        <taxon>Agaricomycetidae</taxon>
        <taxon>Agaricales</taxon>
        <taxon>Marasmiineae</taxon>
        <taxon>Mycenaceae</taxon>
        <taxon>Mycena</taxon>
    </lineage>
</organism>
<evidence type="ECO:0000313" key="1">
    <source>
        <dbReference type="EMBL" id="KAJ7689327.1"/>
    </source>
</evidence>
<comment type="caution">
    <text evidence="1">The sequence shown here is derived from an EMBL/GenBank/DDBJ whole genome shotgun (WGS) entry which is preliminary data.</text>
</comment>
<dbReference type="AlphaFoldDB" id="A0AAD7GDB9"/>
<sequence length="413" mass="47231">MDCPYWNGPSIVLFLKYSACDLRELVLRHTRVRAGELVVILRLTPALEDLVLTELAPTSITDVVVRALTPFPGSEPALPVLKRIVFAGVYLFSTDALLRMLESRTPSLAVVDLVFPDRQVGPVDGARFAVLQRSTEYLTLRCLDEQRRPARIKDQRQPPMWFDDLPQAIRPRRLLEFWEEQVDMFPEVMVFNIIDADTEDVKSRLQSYTEQMKTGHLELPVVDSFRIYFGYPTIWKKVVPRLTNFLLAAFPRNEFTDLAIITTGRSEIYNLEQSYCSKVKRESESIPNIVDWMLSQGNGPDLGTVYLTVIKSESTAIIATDPSALVIGQHLSGHFHRKFREDSTEADQELIVRKQRIDKWNAALSYLILDELRTVKMGCAIDKAVFHKFLGRHKCIRYSQLGKATRALCVQLQ</sequence>
<dbReference type="Proteomes" id="UP001221757">
    <property type="component" value="Unassembled WGS sequence"/>
</dbReference>